<name>A0AAJ4XDJ4_9SPHI</name>
<proteinExistence type="predicted"/>
<evidence type="ECO:0000313" key="1">
    <source>
        <dbReference type="EMBL" id="SNV53458.1"/>
    </source>
</evidence>
<reference evidence="1 2" key="1">
    <citation type="submission" date="2017-06" db="EMBL/GenBank/DDBJ databases">
        <authorList>
            <consortium name="Pathogen Informatics"/>
        </authorList>
    </citation>
    <scope>NUCLEOTIDE SEQUENCE [LARGE SCALE GENOMIC DNA]</scope>
    <source>
        <strain evidence="1 2">NCTC12149</strain>
    </source>
</reference>
<protein>
    <submittedName>
        <fullName evidence="1">Uncharacterized protein</fullName>
    </submittedName>
</protein>
<evidence type="ECO:0000313" key="2">
    <source>
        <dbReference type="Proteomes" id="UP000215355"/>
    </source>
</evidence>
<dbReference type="AlphaFoldDB" id="A0AAJ4XDJ4"/>
<dbReference type="Proteomes" id="UP000215355">
    <property type="component" value="Chromosome 1"/>
</dbReference>
<gene>
    <name evidence="1" type="ORF">SAMEA4412673_02890</name>
</gene>
<dbReference type="KEGG" id="smiz:4412673_02890"/>
<organism evidence="1 2">
    <name type="scientific">Sphingobacterium mizutaii</name>
    <dbReference type="NCBI Taxonomy" id="1010"/>
    <lineage>
        <taxon>Bacteria</taxon>
        <taxon>Pseudomonadati</taxon>
        <taxon>Bacteroidota</taxon>
        <taxon>Sphingobacteriia</taxon>
        <taxon>Sphingobacteriales</taxon>
        <taxon>Sphingobacteriaceae</taxon>
        <taxon>Sphingobacterium</taxon>
    </lineage>
</organism>
<sequence>MCSLHNFLYKPSWLLLLNRKMARYSASSHIFLIDFQDSIPLLQITEQVIDYDKNHYGSKTSEAHFLGAPACN</sequence>
<dbReference type="EMBL" id="LT906468">
    <property type="protein sequence ID" value="SNV53458.1"/>
    <property type="molecule type" value="Genomic_DNA"/>
</dbReference>
<accession>A0AAJ4XDJ4</accession>